<feature type="transmembrane region" description="Helical" evidence="1">
    <location>
        <begin position="12"/>
        <end position="30"/>
    </location>
</feature>
<protein>
    <submittedName>
        <fullName evidence="2">YibE/F family protein</fullName>
    </submittedName>
</protein>
<feature type="transmembrane region" description="Helical" evidence="1">
    <location>
        <begin position="348"/>
        <end position="370"/>
    </location>
</feature>
<sequence length="380" mass="41131">MEIRKYRKDIAFIIAFILASAVLLLIPTGFERAIYVNAVGAKAEVLSTDDRGIIQTGLFRTGDQRCHVRVLSGEHKGLEMDGINLLSGSLKEDKVFVPGDTAWVLIERDTDGNPIFINLIDYYRIGTEWILVIAFALILIAFAGIRGIRIILSFVFAFFAIWKMLIPAVLKGASPFLMCTLTLILLTLVTLPMVSGVNRRSLAAICGALLSMLITLLLSLFMTRILRIHGSVLESSEALLYSGFMTLDLTSLFAGVVCLSAGGAIMDLSIDVSAAMWEVKEHSPLIGAKALFASAMEVGRAGVGTQITTLLLAYMGSYLTLMMVYMAQATPIPNIFTSKSIAAEILQTLVGAMGIVMVTPLTALMGMLFFRGGKSLPSET</sequence>
<keyword evidence="1" id="KW-0472">Membrane</keyword>
<organism evidence="2 3">
    <name type="scientific">Candidatus Ornithospirochaeta stercoravium</name>
    <dbReference type="NCBI Taxonomy" id="2840897"/>
    <lineage>
        <taxon>Bacteria</taxon>
        <taxon>Pseudomonadati</taxon>
        <taxon>Spirochaetota</taxon>
        <taxon>Spirochaetia</taxon>
        <taxon>Spirochaetales</taxon>
        <taxon>Spirochaetaceae</taxon>
        <taxon>Spirochaetaceae incertae sedis</taxon>
        <taxon>Candidatus Ornithospirochaeta</taxon>
    </lineage>
</organism>
<dbReference type="InterPro" id="IPR012507">
    <property type="entry name" value="YibE_F"/>
</dbReference>
<dbReference type="Proteomes" id="UP000810292">
    <property type="component" value="Unassembled WGS sequence"/>
</dbReference>
<evidence type="ECO:0000313" key="3">
    <source>
        <dbReference type="Proteomes" id="UP000810292"/>
    </source>
</evidence>
<evidence type="ECO:0000313" key="2">
    <source>
        <dbReference type="EMBL" id="MBO8468880.1"/>
    </source>
</evidence>
<dbReference type="PANTHER" id="PTHR41771:SF1">
    <property type="entry name" value="MEMBRANE PROTEIN"/>
    <property type="match status" value="1"/>
</dbReference>
<feature type="transmembrane region" description="Helical" evidence="1">
    <location>
        <begin position="201"/>
        <end position="226"/>
    </location>
</feature>
<dbReference type="AlphaFoldDB" id="A0A9D9IB32"/>
<name>A0A9D9IB32_9SPIO</name>
<reference evidence="2" key="1">
    <citation type="submission" date="2020-10" db="EMBL/GenBank/DDBJ databases">
        <authorList>
            <person name="Gilroy R."/>
        </authorList>
    </citation>
    <scope>NUCLEOTIDE SEQUENCE</scope>
    <source>
        <strain evidence="2">14700</strain>
    </source>
</reference>
<keyword evidence="1" id="KW-1133">Transmembrane helix</keyword>
<feature type="transmembrane region" description="Helical" evidence="1">
    <location>
        <begin position="238"/>
        <end position="266"/>
    </location>
</feature>
<gene>
    <name evidence="2" type="ORF">IAA72_03745</name>
</gene>
<reference evidence="2" key="2">
    <citation type="journal article" date="2021" name="PeerJ">
        <title>Extensive microbial diversity within the chicken gut microbiome revealed by metagenomics and culture.</title>
        <authorList>
            <person name="Gilroy R."/>
            <person name="Ravi A."/>
            <person name="Getino M."/>
            <person name="Pursley I."/>
            <person name="Horton D.L."/>
            <person name="Alikhan N.F."/>
            <person name="Baker D."/>
            <person name="Gharbi K."/>
            <person name="Hall N."/>
            <person name="Watson M."/>
            <person name="Adriaenssens E.M."/>
            <person name="Foster-Nyarko E."/>
            <person name="Jarju S."/>
            <person name="Secka A."/>
            <person name="Antonio M."/>
            <person name="Oren A."/>
            <person name="Chaudhuri R.R."/>
            <person name="La Ragione R."/>
            <person name="Hildebrand F."/>
            <person name="Pallen M.J."/>
        </authorList>
    </citation>
    <scope>NUCLEOTIDE SEQUENCE</scope>
    <source>
        <strain evidence="2">14700</strain>
    </source>
</reference>
<evidence type="ECO:0000256" key="1">
    <source>
        <dbReference type="SAM" id="Phobius"/>
    </source>
</evidence>
<dbReference type="PANTHER" id="PTHR41771">
    <property type="entry name" value="MEMBRANE PROTEIN-RELATED"/>
    <property type="match status" value="1"/>
</dbReference>
<proteinExistence type="predicted"/>
<dbReference type="EMBL" id="JADIMF010000059">
    <property type="protein sequence ID" value="MBO8468880.1"/>
    <property type="molecule type" value="Genomic_DNA"/>
</dbReference>
<feature type="transmembrane region" description="Helical" evidence="1">
    <location>
        <begin position="174"/>
        <end position="195"/>
    </location>
</feature>
<accession>A0A9D9IB32</accession>
<comment type="caution">
    <text evidence="2">The sequence shown here is derived from an EMBL/GenBank/DDBJ whole genome shotgun (WGS) entry which is preliminary data.</text>
</comment>
<feature type="transmembrane region" description="Helical" evidence="1">
    <location>
        <begin position="129"/>
        <end position="162"/>
    </location>
</feature>
<feature type="transmembrane region" description="Helical" evidence="1">
    <location>
        <begin position="307"/>
        <end position="327"/>
    </location>
</feature>
<keyword evidence="1" id="KW-0812">Transmembrane</keyword>
<dbReference type="Pfam" id="PF07907">
    <property type="entry name" value="YibE_F"/>
    <property type="match status" value="1"/>
</dbReference>